<keyword evidence="6 10" id="KW-0812">Transmembrane</keyword>
<proteinExistence type="inferred from homology"/>
<keyword evidence="5" id="KW-0997">Cell inner membrane</keyword>
<comment type="similarity">
    <text evidence="2">Belongs to the GSP K family.</text>
</comment>
<dbReference type="EMBL" id="JALNMH010000010">
    <property type="protein sequence ID" value="MCK7594578.1"/>
    <property type="molecule type" value="Genomic_DNA"/>
</dbReference>
<evidence type="ECO:0000256" key="7">
    <source>
        <dbReference type="ARBA" id="ARBA00022927"/>
    </source>
</evidence>
<evidence type="ECO:0000256" key="2">
    <source>
        <dbReference type="ARBA" id="ARBA00007246"/>
    </source>
</evidence>
<protein>
    <submittedName>
        <fullName evidence="12">General secretion pathway protein GspK</fullName>
    </submittedName>
</protein>
<evidence type="ECO:0000256" key="1">
    <source>
        <dbReference type="ARBA" id="ARBA00004533"/>
    </source>
</evidence>
<comment type="subcellular location">
    <subcellularLocation>
        <location evidence="1">Cell inner membrane</location>
    </subcellularLocation>
</comment>
<evidence type="ECO:0000256" key="8">
    <source>
        <dbReference type="ARBA" id="ARBA00022989"/>
    </source>
</evidence>
<dbReference type="InterPro" id="IPR005628">
    <property type="entry name" value="GspK"/>
</dbReference>
<feature type="domain" description="T2SS protein K first SAM-like" evidence="11">
    <location>
        <begin position="102"/>
        <end position="190"/>
    </location>
</feature>
<evidence type="ECO:0000256" key="9">
    <source>
        <dbReference type="ARBA" id="ARBA00023136"/>
    </source>
</evidence>
<dbReference type="Pfam" id="PF21687">
    <property type="entry name" value="T2SSK_1st"/>
    <property type="match status" value="1"/>
</dbReference>
<dbReference type="SUPFAM" id="SSF158544">
    <property type="entry name" value="GspK insert domain-like"/>
    <property type="match status" value="1"/>
</dbReference>
<evidence type="ECO:0000256" key="6">
    <source>
        <dbReference type="ARBA" id="ARBA00022692"/>
    </source>
</evidence>
<evidence type="ECO:0000256" key="5">
    <source>
        <dbReference type="ARBA" id="ARBA00022519"/>
    </source>
</evidence>
<sequence>MIATQRGAAFLIVMWLLALLAIILGAFALLARSERLQARHLYDTTQARYAAEAGVHRAVFAMAIPDPTQRWVPDGRPYTIEFGGAQIEVEVTDETGKIDLNSVDVTVLSQFLMGFELPLDEANALAAAIIDWRDPDDLVTLNGAEIEEYEAAGLDYGPRNAPFELIAEVQQVLGMNYALFEQVAPYLTIYSGLAMPNPSFAAAPVLQALPGMDPALAEQALAARFGFDPVLGGDPVAMPDGTPLVVTAGSGTYSIRSRARLPNGAWTELDTAVRLGGVPISGLAFSVLRWQDGAQP</sequence>
<keyword evidence="3" id="KW-0813">Transport</keyword>
<dbReference type="PANTHER" id="PTHR38831">
    <property type="entry name" value="TYPE II SECRETION SYSTEM PROTEIN K"/>
    <property type="match status" value="1"/>
</dbReference>
<dbReference type="InterPro" id="IPR049031">
    <property type="entry name" value="T2SSK_SAM-like_1st"/>
</dbReference>
<dbReference type="Gene3D" id="1.10.40.60">
    <property type="entry name" value="EpsJ-like"/>
    <property type="match status" value="1"/>
</dbReference>
<comment type="caution">
    <text evidence="12">The sequence shown here is derived from an EMBL/GenBank/DDBJ whole genome shotgun (WGS) entry which is preliminary data.</text>
</comment>
<evidence type="ECO:0000256" key="10">
    <source>
        <dbReference type="SAM" id="Phobius"/>
    </source>
</evidence>
<name>A0ABT0GJ70_9GAMM</name>
<keyword evidence="9 10" id="KW-0472">Membrane</keyword>
<reference evidence="12" key="1">
    <citation type="submission" date="2022-04" db="EMBL/GenBank/DDBJ databases">
        <title>Lysobacter sp. CAU 1642 isolated from sea sand.</title>
        <authorList>
            <person name="Kim W."/>
        </authorList>
    </citation>
    <scope>NUCLEOTIDE SEQUENCE</scope>
    <source>
        <strain evidence="12">CAU 1642</strain>
    </source>
</reference>
<keyword evidence="4" id="KW-1003">Cell membrane</keyword>
<dbReference type="PANTHER" id="PTHR38831:SF2">
    <property type="entry name" value="TYPE II SECRETION SYSTEM PROTEIN K"/>
    <property type="match status" value="1"/>
</dbReference>
<keyword evidence="8 10" id="KW-1133">Transmembrane helix</keyword>
<evidence type="ECO:0000256" key="3">
    <source>
        <dbReference type="ARBA" id="ARBA00022448"/>
    </source>
</evidence>
<evidence type="ECO:0000256" key="4">
    <source>
        <dbReference type="ARBA" id="ARBA00022475"/>
    </source>
</evidence>
<dbReference type="RefSeq" id="WP_248210077.1">
    <property type="nucleotide sequence ID" value="NZ_JALNMH010000010.1"/>
</dbReference>
<keyword evidence="13" id="KW-1185">Reference proteome</keyword>
<dbReference type="InterPro" id="IPR038072">
    <property type="entry name" value="GspK_central_sf"/>
</dbReference>
<evidence type="ECO:0000313" key="12">
    <source>
        <dbReference type="EMBL" id="MCK7594578.1"/>
    </source>
</evidence>
<gene>
    <name evidence="12" type="ORF">M0G41_12970</name>
</gene>
<evidence type="ECO:0000259" key="11">
    <source>
        <dbReference type="Pfam" id="PF21687"/>
    </source>
</evidence>
<feature type="transmembrane region" description="Helical" evidence="10">
    <location>
        <begin position="12"/>
        <end position="31"/>
    </location>
</feature>
<keyword evidence="7" id="KW-0653">Protein transport</keyword>
<organism evidence="12 13">
    <name type="scientific">Pseudomarimonas salicorniae</name>
    <dbReference type="NCBI Taxonomy" id="2933270"/>
    <lineage>
        <taxon>Bacteria</taxon>
        <taxon>Pseudomonadati</taxon>
        <taxon>Pseudomonadota</taxon>
        <taxon>Gammaproteobacteria</taxon>
        <taxon>Lysobacterales</taxon>
        <taxon>Lysobacteraceae</taxon>
        <taxon>Pseudomarimonas</taxon>
    </lineage>
</organism>
<accession>A0ABT0GJ70</accession>
<dbReference type="Proteomes" id="UP001431449">
    <property type="component" value="Unassembled WGS sequence"/>
</dbReference>
<evidence type="ECO:0000313" key="13">
    <source>
        <dbReference type="Proteomes" id="UP001431449"/>
    </source>
</evidence>